<feature type="domain" description="Nudix hydrolase" evidence="2">
    <location>
        <begin position="40"/>
        <end position="172"/>
    </location>
</feature>
<keyword evidence="1" id="KW-0378">Hydrolase</keyword>
<dbReference type="Pfam" id="PF00293">
    <property type="entry name" value="NUDIX"/>
    <property type="match status" value="1"/>
</dbReference>
<organism evidence="3 4">
    <name type="scientific">Corynebacterium renale</name>
    <dbReference type="NCBI Taxonomy" id="1724"/>
    <lineage>
        <taxon>Bacteria</taxon>
        <taxon>Bacillati</taxon>
        <taxon>Actinomycetota</taxon>
        <taxon>Actinomycetes</taxon>
        <taxon>Mycobacteriales</taxon>
        <taxon>Corynebacteriaceae</taxon>
        <taxon>Corynebacterium</taxon>
    </lineage>
</organism>
<evidence type="ECO:0000313" key="4">
    <source>
        <dbReference type="Proteomes" id="UP000221653"/>
    </source>
</evidence>
<dbReference type="GO" id="GO:0005829">
    <property type="term" value="C:cytosol"/>
    <property type="evidence" value="ECO:0007669"/>
    <property type="project" value="TreeGrafter"/>
</dbReference>
<dbReference type="InterPro" id="IPR015797">
    <property type="entry name" value="NUDIX_hydrolase-like_dom_sf"/>
</dbReference>
<dbReference type="EMBL" id="PDJF01000001">
    <property type="protein sequence ID" value="PFG28773.1"/>
    <property type="molecule type" value="Genomic_DNA"/>
</dbReference>
<dbReference type="SUPFAM" id="SSF55811">
    <property type="entry name" value="Nudix"/>
    <property type="match status" value="1"/>
</dbReference>
<evidence type="ECO:0000256" key="1">
    <source>
        <dbReference type="ARBA" id="ARBA00022801"/>
    </source>
</evidence>
<dbReference type="STRING" id="1724.GCA_001044175_00540"/>
<dbReference type="Gene3D" id="3.90.79.10">
    <property type="entry name" value="Nucleoside Triphosphate Pyrophosphohydrolase"/>
    <property type="match status" value="1"/>
</dbReference>
<dbReference type="PANTHER" id="PTHR11839">
    <property type="entry name" value="UDP/ADP-SUGAR PYROPHOSPHATASE"/>
    <property type="match status" value="1"/>
</dbReference>
<dbReference type="GO" id="GO:0019693">
    <property type="term" value="P:ribose phosphate metabolic process"/>
    <property type="evidence" value="ECO:0007669"/>
    <property type="project" value="TreeGrafter"/>
</dbReference>
<evidence type="ECO:0000259" key="2">
    <source>
        <dbReference type="PROSITE" id="PS51462"/>
    </source>
</evidence>
<dbReference type="AlphaFoldDB" id="A0A2A9DQA1"/>
<dbReference type="Proteomes" id="UP000221653">
    <property type="component" value="Unassembled WGS sequence"/>
</dbReference>
<comment type="caution">
    <text evidence="3">The sequence shown here is derived from an EMBL/GenBank/DDBJ whole genome shotgun (WGS) entry which is preliminary data.</text>
</comment>
<sequence length="216" mass="23626">MSEHTYSVVRSDLLVDAPIIALRRDEVTMPGGHTAGREIVEHFGSVVIAAVDKQQRIALVRQYRHSVGRRLWELPAGLLDFAGEEALEAAKRELAEEAGVEAATWNVLADVVTSPGFCDEASRIFLARDVTRVDKPVGEDEEADMVVEWVDLAEARRAVMAGHIVNSLAVSGILSCAHVILDGGTPRSVDSPWSDRPQALARRRQTQGVIPDMKKI</sequence>
<keyword evidence="4" id="KW-1185">Reference proteome</keyword>
<name>A0A2A9DQA1_9CORY</name>
<dbReference type="CDD" id="cd24158">
    <property type="entry name" value="NUDIX_ADPRase_Rv1700"/>
    <property type="match status" value="1"/>
</dbReference>
<evidence type="ECO:0000313" key="3">
    <source>
        <dbReference type="EMBL" id="PFG28773.1"/>
    </source>
</evidence>
<dbReference type="OrthoDB" id="9806150at2"/>
<dbReference type="GO" id="GO:0006753">
    <property type="term" value="P:nucleoside phosphate metabolic process"/>
    <property type="evidence" value="ECO:0007669"/>
    <property type="project" value="TreeGrafter"/>
</dbReference>
<gene>
    <name evidence="3" type="ORF">ATK06_1894</name>
</gene>
<dbReference type="GO" id="GO:0016787">
    <property type="term" value="F:hydrolase activity"/>
    <property type="evidence" value="ECO:0007669"/>
    <property type="project" value="UniProtKB-KW"/>
</dbReference>
<protein>
    <submittedName>
        <fullName evidence="3">ADP-ribose pyrophosphatase</fullName>
    </submittedName>
</protein>
<dbReference type="PANTHER" id="PTHR11839:SF31">
    <property type="entry name" value="ADP-RIBOSE PYROPHOSPHATASE"/>
    <property type="match status" value="1"/>
</dbReference>
<reference evidence="3 4" key="1">
    <citation type="submission" date="2017-10" db="EMBL/GenBank/DDBJ databases">
        <title>Sequencing the genomes of 1000 actinobacteria strains.</title>
        <authorList>
            <person name="Klenk H.-P."/>
        </authorList>
    </citation>
    <scope>NUCLEOTIDE SEQUENCE [LARGE SCALE GENOMIC DNA]</scope>
    <source>
        <strain evidence="3 4">DSM 20688</strain>
    </source>
</reference>
<dbReference type="PROSITE" id="PS51462">
    <property type="entry name" value="NUDIX"/>
    <property type="match status" value="1"/>
</dbReference>
<accession>A0A2A9DQA1</accession>
<dbReference type="InterPro" id="IPR000086">
    <property type="entry name" value="NUDIX_hydrolase_dom"/>
</dbReference>
<dbReference type="RefSeq" id="WP_098389235.1">
    <property type="nucleotide sequence ID" value="NZ_LS483464.1"/>
</dbReference>
<proteinExistence type="predicted"/>